<dbReference type="InterPro" id="IPR020054">
    <property type="entry name" value="Prot_inh_SSI_I16_CS"/>
</dbReference>
<evidence type="ECO:0000256" key="2">
    <source>
        <dbReference type="ARBA" id="ARBA00010472"/>
    </source>
</evidence>
<comment type="similarity">
    <text evidence="2 8">Belongs to the protease inhibitor I16 (SSI) family.</text>
</comment>
<protein>
    <submittedName>
        <fullName evidence="11">Serine protease</fullName>
    </submittedName>
</protein>
<dbReference type="RefSeq" id="WP_099498882.1">
    <property type="nucleotide sequence ID" value="NZ_CP026652.1"/>
</dbReference>
<keyword evidence="4" id="KW-0964">Secreted</keyword>
<evidence type="ECO:0000256" key="6">
    <source>
        <dbReference type="ARBA" id="ARBA00022900"/>
    </source>
</evidence>
<dbReference type="InterPro" id="IPR023549">
    <property type="entry name" value="Subtilisin_inhibitor"/>
</dbReference>
<feature type="domain" description="Subtilisin inhibitor" evidence="10">
    <location>
        <begin position="39"/>
        <end position="122"/>
    </location>
</feature>
<evidence type="ECO:0000256" key="4">
    <source>
        <dbReference type="ARBA" id="ARBA00022525"/>
    </source>
</evidence>
<name>A0ABN5I2F1_9ACTN</name>
<dbReference type="GO" id="GO:0006508">
    <property type="term" value="P:proteolysis"/>
    <property type="evidence" value="ECO:0007669"/>
    <property type="project" value="UniProtKB-KW"/>
</dbReference>
<dbReference type="GO" id="GO:0008233">
    <property type="term" value="F:peptidase activity"/>
    <property type="evidence" value="ECO:0007669"/>
    <property type="project" value="UniProtKB-KW"/>
</dbReference>
<gene>
    <name evidence="11" type="ORF">C4B68_09120</name>
</gene>
<keyword evidence="12" id="KW-1185">Reference proteome</keyword>
<evidence type="ECO:0000256" key="8">
    <source>
        <dbReference type="RuleBase" id="RU003471"/>
    </source>
</evidence>
<evidence type="ECO:0000313" key="11">
    <source>
        <dbReference type="EMBL" id="AVH55907.1"/>
    </source>
</evidence>
<dbReference type="PRINTS" id="PR00294">
    <property type="entry name" value="SSBTLNINHBTR"/>
</dbReference>
<keyword evidence="7" id="KW-1015">Disulfide bond</keyword>
<organism evidence="11 12">
    <name type="scientific">Streptomyces dengpaensis</name>
    <dbReference type="NCBI Taxonomy" id="2049881"/>
    <lineage>
        <taxon>Bacteria</taxon>
        <taxon>Bacillati</taxon>
        <taxon>Actinomycetota</taxon>
        <taxon>Actinomycetes</taxon>
        <taxon>Kitasatosporales</taxon>
        <taxon>Streptomycetaceae</taxon>
        <taxon>Streptomyces</taxon>
    </lineage>
</organism>
<dbReference type="InterPro" id="IPR000691">
    <property type="entry name" value="Prot_inh_I16_SSI"/>
</dbReference>
<dbReference type="Gene3D" id="3.30.350.10">
    <property type="entry name" value="Subtilisin inhibitor-like"/>
    <property type="match status" value="1"/>
</dbReference>
<accession>A0ABN5I2F1</accession>
<keyword evidence="5 8" id="KW-0646">Protease inhibitor</keyword>
<dbReference type="EMBL" id="CP026652">
    <property type="protein sequence ID" value="AVH55907.1"/>
    <property type="molecule type" value="Genomic_DNA"/>
</dbReference>
<evidence type="ECO:0000256" key="3">
    <source>
        <dbReference type="ARBA" id="ARBA00011738"/>
    </source>
</evidence>
<dbReference type="PROSITE" id="PS00999">
    <property type="entry name" value="SSI"/>
    <property type="match status" value="1"/>
</dbReference>
<dbReference type="Proteomes" id="UP000238413">
    <property type="component" value="Chromosome"/>
</dbReference>
<keyword evidence="11" id="KW-0645">Protease</keyword>
<feature type="signal peptide" evidence="9">
    <location>
        <begin position="1"/>
        <end position="28"/>
    </location>
</feature>
<keyword evidence="9" id="KW-0732">Signal</keyword>
<keyword evidence="6 8" id="KW-0722">Serine protease inhibitor</keyword>
<proteinExistence type="inferred from homology"/>
<evidence type="ECO:0000259" key="10">
    <source>
        <dbReference type="Pfam" id="PF00720"/>
    </source>
</evidence>
<evidence type="ECO:0000313" key="12">
    <source>
        <dbReference type="Proteomes" id="UP000238413"/>
    </source>
</evidence>
<comment type="subunit">
    <text evidence="3">Homodimer.</text>
</comment>
<sequence length="138" mass="14108">MTKTMQAVRAGVLASAALLAMGAAPAQAAPQESGPGDWLLLTVTGGEALSSGTPGTLLLCDPPQGHPQAAQACDELRAAGGDISRIPPRPDALCPLIYAPVTASARGVWEGRRVDYTHTFPNSCVVRAETGAVFALSE</sequence>
<evidence type="ECO:0000256" key="9">
    <source>
        <dbReference type="SAM" id="SignalP"/>
    </source>
</evidence>
<dbReference type="Pfam" id="PF00720">
    <property type="entry name" value="SSI"/>
    <property type="match status" value="1"/>
</dbReference>
<evidence type="ECO:0000256" key="5">
    <source>
        <dbReference type="ARBA" id="ARBA00022690"/>
    </source>
</evidence>
<comment type="subcellular location">
    <subcellularLocation>
        <location evidence="1">Secreted</location>
    </subcellularLocation>
</comment>
<evidence type="ECO:0000256" key="7">
    <source>
        <dbReference type="ARBA" id="ARBA00023157"/>
    </source>
</evidence>
<evidence type="ECO:0000256" key="1">
    <source>
        <dbReference type="ARBA" id="ARBA00004613"/>
    </source>
</evidence>
<feature type="chain" id="PRO_5045469230" evidence="9">
    <location>
        <begin position="29"/>
        <end position="138"/>
    </location>
</feature>
<reference evidence="11 12" key="1">
    <citation type="submission" date="2018-02" db="EMBL/GenBank/DDBJ databases">
        <title>Complete genome sequence of Streptomyces dengpaensis, the producer of angucyclines.</title>
        <authorList>
            <person name="Yumei L."/>
        </authorList>
    </citation>
    <scope>NUCLEOTIDE SEQUENCE [LARGE SCALE GENOMIC DNA]</scope>
    <source>
        <strain evidence="11 12">XZHG99</strain>
    </source>
</reference>
<keyword evidence="11" id="KW-0378">Hydrolase</keyword>
<dbReference type="InterPro" id="IPR036819">
    <property type="entry name" value="Subtilisin_inhibitor-like_sf"/>
</dbReference>
<dbReference type="SUPFAM" id="SSF55399">
    <property type="entry name" value="Subtilisin inhibitor"/>
    <property type="match status" value="1"/>
</dbReference>